<reference evidence="1 2" key="1">
    <citation type="submission" date="2016-10" db="EMBL/GenBank/DDBJ databases">
        <authorList>
            <person name="de Groot N.N."/>
        </authorList>
    </citation>
    <scope>NUCLEOTIDE SEQUENCE [LARGE SCALE GENOMIC DNA]</scope>
    <source>
        <strain evidence="1 2">StLB037</strain>
    </source>
</reference>
<proteinExistence type="predicted"/>
<name>A0A1H0NW28_MICTS</name>
<gene>
    <name evidence="1" type="ORF">SAMN04487788_1584</name>
</gene>
<evidence type="ECO:0000313" key="2">
    <source>
        <dbReference type="Proteomes" id="UP000186456"/>
    </source>
</evidence>
<protein>
    <submittedName>
        <fullName evidence="1">Uncharacterized protein</fullName>
    </submittedName>
</protein>
<dbReference type="EMBL" id="FNJN01000003">
    <property type="protein sequence ID" value="SDO96864.1"/>
    <property type="molecule type" value="Genomic_DNA"/>
</dbReference>
<evidence type="ECO:0000313" key="1">
    <source>
        <dbReference type="EMBL" id="SDO96864.1"/>
    </source>
</evidence>
<dbReference type="Proteomes" id="UP000186456">
    <property type="component" value="Unassembled WGS sequence"/>
</dbReference>
<accession>A0A1H0NW28</accession>
<sequence length="102" mass="10539">MHSAEAIYLSSFSGDLTVSVILEPDVLKPGYSVSAKTLGPILGVVARSAEEMGVGGVGFYAKEEGGIRISLKTAAEDLGIAEAVNGRSLSLTGERLESLAKQ</sequence>
<organism evidence="1 2">
    <name type="scientific">Microbacterium testaceum (strain StLB037)</name>
    <dbReference type="NCBI Taxonomy" id="979556"/>
    <lineage>
        <taxon>Bacteria</taxon>
        <taxon>Bacillati</taxon>
        <taxon>Actinomycetota</taxon>
        <taxon>Actinomycetes</taxon>
        <taxon>Micrococcales</taxon>
        <taxon>Microbacteriaceae</taxon>
        <taxon>Microbacterium</taxon>
    </lineage>
</organism>
<dbReference type="AlphaFoldDB" id="A0A1H0NW28"/>